<dbReference type="Gene3D" id="3.30.40.10">
    <property type="entry name" value="Zinc/RING finger domain, C3HC4 (zinc finger)"/>
    <property type="match status" value="1"/>
</dbReference>
<sequence length="310" mass="34338">MAATLIEAVLRHRVNLVSSLAIFPLRHTGFIGSPLAPSVLAILPLNCSSSSFFIDSSSIVVMPSLTELTMSLLFSLDETMQEDSDDSDFDGEEEEEEDDEKEEEGDEGNEEGDDSSDSDEANSDRSVSFIDSDESMSMDDLEDVDDEDGEEGSDTGSESSYRAVLRRLVSGDLSGSDTDDYDPEGEEERESTDDEEDEEFVLVDEEENAAAKLAEDKLREKEDREERKNKKLLRTAEYGACTLCAEDTVVDPVGCVHCANFIGCRKCSNRWYRSSKTNADDDIAKCPLCRQLWPAANPDVTEMKDFASKN</sequence>
<reference evidence="2" key="2">
    <citation type="submission" date="2022-06" db="UniProtKB">
        <authorList>
            <consortium name="EnsemblMetazoa"/>
        </authorList>
    </citation>
    <scope>IDENTIFICATION</scope>
    <source>
        <strain evidence="2">PS312</strain>
    </source>
</reference>
<keyword evidence="3" id="KW-1185">Reference proteome</keyword>
<dbReference type="OrthoDB" id="5877621at2759"/>
<reference evidence="3" key="1">
    <citation type="journal article" date="2008" name="Nat. Genet.">
        <title>The Pristionchus pacificus genome provides a unique perspective on nematode lifestyle and parasitism.</title>
        <authorList>
            <person name="Dieterich C."/>
            <person name="Clifton S.W."/>
            <person name="Schuster L.N."/>
            <person name="Chinwalla A."/>
            <person name="Delehaunty K."/>
            <person name="Dinkelacker I."/>
            <person name="Fulton L."/>
            <person name="Fulton R."/>
            <person name="Godfrey J."/>
            <person name="Minx P."/>
            <person name="Mitreva M."/>
            <person name="Roeseler W."/>
            <person name="Tian H."/>
            <person name="Witte H."/>
            <person name="Yang S.P."/>
            <person name="Wilson R.K."/>
            <person name="Sommer R.J."/>
        </authorList>
    </citation>
    <scope>NUCLEOTIDE SEQUENCE [LARGE SCALE GENOMIC DNA]</scope>
    <source>
        <strain evidence="3">PS312</strain>
    </source>
</reference>
<feature type="compositionally biased region" description="Basic and acidic residues" evidence="1">
    <location>
        <begin position="213"/>
        <end position="227"/>
    </location>
</feature>
<proteinExistence type="predicted"/>
<dbReference type="Proteomes" id="UP000005239">
    <property type="component" value="Unassembled WGS sequence"/>
</dbReference>
<protein>
    <submittedName>
        <fullName evidence="2">RING-type domain-containing protein</fullName>
    </submittedName>
</protein>
<dbReference type="SUPFAM" id="SSF57850">
    <property type="entry name" value="RING/U-box"/>
    <property type="match status" value="1"/>
</dbReference>
<evidence type="ECO:0000313" key="3">
    <source>
        <dbReference type="Proteomes" id="UP000005239"/>
    </source>
</evidence>
<name>A0A2A6CFR9_PRIPA</name>
<accession>A0A8R1UR11</accession>
<feature type="compositionally biased region" description="Acidic residues" evidence="1">
    <location>
        <begin position="131"/>
        <end position="153"/>
    </location>
</feature>
<dbReference type="PANTHER" id="PTHR21578">
    <property type="entry name" value="PROTEIN CBG03826"/>
    <property type="match status" value="1"/>
</dbReference>
<gene>
    <name evidence="2" type="primary">WBGene00276716</name>
</gene>
<feature type="compositionally biased region" description="Acidic residues" evidence="1">
    <location>
        <begin position="80"/>
        <end position="121"/>
    </location>
</feature>
<dbReference type="PANTHER" id="PTHR21578:SF9">
    <property type="entry name" value="RING-TYPE DOMAIN-CONTAINING PROTEIN"/>
    <property type="match status" value="1"/>
</dbReference>
<dbReference type="InterPro" id="IPR001841">
    <property type="entry name" value="Znf_RING"/>
</dbReference>
<evidence type="ECO:0000256" key="1">
    <source>
        <dbReference type="SAM" id="MobiDB-lite"/>
    </source>
</evidence>
<dbReference type="PROSITE" id="PS50089">
    <property type="entry name" value="ZF_RING_2"/>
    <property type="match status" value="1"/>
</dbReference>
<accession>A0A2A6CFR9</accession>
<feature type="region of interest" description="Disordered" evidence="1">
    <location>
        <begin position="80"/>
        <end position="227"/>
    </location>
</feature>
<feature type="compositionally biased region" description="Acidic residues" evidence="1">
    <location>
        <begin position="177"/>
        <end position="208"/>
    </location>
</feature>
<evidence type="ECO:0000313" key="2">
    <source>
        <dbReference type="EnsemblMetazoa" id="PPA38347.1"/>
    </source>
</evidence>
<dbReference type="InterPro" id="IPR013083">
    <property type="entry name" value="Znf_RING/FYVE/PHD"/>
</dbReference>
<dbReference type="AlphaFoldDB" id="A0A2A6CFR9"/>
<organism evidence="2 3">
    <name type="scientific">Pristionchus pacificus</name>
    <name type="common">Parasitic nematode worm</name>
    <dbReference type="NCBI Taxonomy" id="54126"/>
    <lineage>
        <taxon>Eukaryota</taxon>
        <taxon>Metazoa</taxon>
        <taxon>Ecdysozoa</taxon>
        <taxon>Nematoda</taxon>
        <taxon>Chromadorea</taxon>
        <taxon>Rhabditida</taxon>
        <taxon>Rhabditina</taxon>
        <taxon>Diplogasteromorpha</taxon>
        <taxon>Diplogasteroidea</taxon>
        <taxon>Neodiplogasteridae</taxon>
        <taxon>Pristionchus</taxon>
    </lineage>
</organism>
<dbReference type="EnsemblMetazoa" id="PPA38347.1">
    <property type="protein sequence ID" value="PPA38347.1"/>
    <property type="gene ID" value="WBGene00276716"/>
</dbReference>